<sequence>MDPTDSYTNHGSIVKFTNQGREKINLLIISRQAQDSKFFNPFLILNYVRMKQSIFKLFFVAIAIMFCQNMKGETQDKKIDKNSQYYFDGSISREVLENYLERAVTAGYFLIPGTPEGYEFPYREDDIRMLRNIGAKFIGRSIYRWSEESKLGDPAFLDYSKKLVDRMHGYDPEMIFQGCLFEHVSADANNLKIPAWVFKAFNLPVENRNFRVDDMIKRADSNGEILMQSRGGGSPIVNNLETKLWFYFLARTYIDIGCEALHLGQVGIIGRDDTDKTHYAEILKKIRDYAKKNARRHYVLLDAHTPMRGFIKNGISLLDFNSFPLRIKEVVGKPMEGILEVGHSDGLYLKSLGATSPSGWKAESMPYLVEFDNFGVRRDPPLGTANVKDHFCWGYDDISWFAVQTEEYRNKWLRYAHDWIKKTDPNGHLQICVIRMISGPTAAKTLRSYFANTNSPACPVGFSQEETIKAIWNPKPKTTPDKLSAGTAKTNITPPNPRYAVHDSLYARSLILEAGDVRIAFVALDLGGYTNPALAERLKKQFNLEEVYFCPQHTHSSQTGEREWLEEKLTSVVNEAAKNMFTARIAGGHRTFPQLSFNRLIVREDGHARESWFADEHYRYINRERLPHGPVDPSVGVVRIENLKGSPKVLIMNYACHPDVAWNNFEISADYVGYATKYTEEAFDNKINCLFIQGGGGNQAPLFKDGGRTGPDDPRPSDYDLINRMGKLLSIETVKLAKELFPNPYDVPDIKVKTDSLHFTGRYDSSLDYNVHFSVISINNRYVIATFPGEPFIKFQIDWKKEMQPYATPFFFGYTWNGGKWPVYVPDIRSAALGGYGADWGPNLIELGAGERIMAKQLENYYWMNGLMRSQPGPNEHRLDGGIVIP</sequence>
<protein>
    <submittedName>
        <fullName evidence="1">Uncharacterized protein</fullName>
    </submittedName>
</protein>
<dbReference type="Proteomes" id="UP000324575">
    <property type="component" value="Unassembled WGS sequence"/>
</dbReference>
<gene>
    <name evidence="1" type="ORF">EZS26_003282</name>
</gene>
<name>A0A5M8NW70_9BACT</name>
<reference evidence="1 2" key="1">
    <citation type="submission" date="2019-03" db="EMBL/GenBank/DDBJ databases">
        <title>Single cell metagenomics reveals metabolic interactions within the superorganism composed of flagellate Streblomastix strix and complex community of Bacteroidetes bacteria on its surface.</title>
        <authorList>
            <person name="Treitli S.C."/>
            <person name="Kolisko M."/>
            <person name="Husnik F."/>
            <person name="Keeling P."/>
            <person name="Hampl V."/>
        </authorList>
    </citation>
    <scope>NUCLEOTIDE SEQUENCE [LARGE SCALE GENOMIC DNA]</scope>
    <source>
        <strain evidence="1">St1</strain>
    </source>
</reference>
<dbReference type="EMBL" id="SNRX01000066">
    <property type="protein sequence ID" value="KAA6300578.1"/>
    <property type="molecule type" value="Genomic_DNA"/>
</dbReference>
<organism evidence="1 2">
    <name type="scientific">Candidatus Ordinivivax streblomastigis</name>
    <dbReference type="NCBI Taxonomy" id="2540710"/>
    <lineage>
        <taxon>Bacteria</taxon>
        <taxon>Pseudomonadati</taxon>
        <taxon>Bacteroidota</taxon>
        <taxon>Bacteroidia</taxon>
        <taxon>Bacteroidales</taxon>
        <taxon>Candidatus Ordinivivax</taxon>
    </lineage>
</organism>
<evidence type="ECO:0000313" key="1">
    <source>
        <dbReference type="EMBL" id="KAA6300578.1"/>
    </source>
</evidence>
<evidence type="ECO:0000313" key="2">
    <source>
        <dbReference type="Proteomes" id="UP000324575"/>
    </source>
</evidence>
<accession>A0A5M8NW70</accession>
<proteinExistence type="predicted"/>
<dbReference type="AlphaFoldDB" id="A0A5M8NW70"/>
<comment type="caution">
    <text evidence="1">The sequence shown here is derived from an EMBL/GenBank/DDBJ whole genome shotgun (WGS) entry which is preliminary data.</text>
</comment>